<evidence type="ECO:0000313" key="3">
    <source>
        <dbReference type="EMBL" id="KAL0129205.1"/>
    </source>
</evidence>
<evidence type="ECO:0000313" key="4">
    <source>
        <dbReference type="Proteomes" id="UP001430953"/>
    </source>
</evidence>
<feature type="coiled-coil region" evidence="1">
    <location>
        <begin position="85"/>
        <end position="112"/>
    </location>
</feature>
<feature type="compositionally biased region" description="Polar residues" evidence="2">
    <location>
        <begin position="1444"/>
        <end position="1457"/>
    </location>
</feature>
<accession>A0AAW2GPM7</accession>
<comment type="caution">
    <text evidence="3">The sequence shown here is derived from an EMBL/GenBank/DDBJ whole genome shotgun (WGS) entry which is preliminary data.</text>
</comment>
<organism evidence="3 4">
    <name type="scientific">Cardiocondyla obscurior</name>
    <dbReference type="NCBI Taxonomy" id="286306"/>
    <lineage>
        <taxon>Eukaryota</taxon>
        <taxon>Metazoa</taxon>
        <taxon>Ecdysozoa</taxon>
        <taxon>Arthropoda</taxon>
        <taxon>Hexapoda</taxon>
        <taxon>Insecta</taxon>
        <taxon>Pterygota</taxon>
        <taxon>Neoptera</taxon>
        <taxon>Endopterygota</taxon>
        <taxon>Hymenoptera</taxon>
        <taxon>Apocrita</taxon>
        <taxon>Aculeata</taxon>
        <taxon>Formicoidea</taxon>
        <taxon>Formicidae</taxon>
        <taxon>Myrmicinae</taxon>
        <taxon>Cardiocondyla</taxon>
    </lineage>
</organism>
<reference evidence="3 4" key="1">
    <citation type="submission" date="2023-03" db="EMBL/GenBank/DDBJ databases">
        <title>High recombination rates correlate with genetic variation in Cardiocondyla obscurior ants.</title>
        <authorList>
            <person name="Errbii M."/>
        </authorList>
    </citation>
    <scope>NUCLEOTIDE SEQUENCE [LARGE SCALE GENOMIC DNA]</scope>
    <source>
        <strain evidence="3">Alpha-2009</strain>
        <tissue evidence="3">Whole body</tissue>
    </source>
</reference>
<keyword evidence="4" id="KW-1185">Reference proteome</keyword>
<feature type="coiled-coil region" evidence="1">
    <location>
        <begin position="269"/>
        <end position="303"/>
    </location>
</feature>
<feature type="region of interest" description="Disordered" evidence="2">
    <location>
        <begin position="1006"/>
        <end position="1062"/>
    </location>
</feature>
<feature type="compositionally biased region" description="Polar residues" evidence="2">
    <location>
        <begin position="1034"/>
        <end position="1044"/>
    </location>
</feature>
<name>A0AAW2GPM7_9HYME</name>
<feature type="compositionally biased region" description="Basic and acidic residues" evidence="2">
    <location>
        <begin position="1458"/>
        <end position="1473"/>
    </location>
</feature>
<protein>
    <submittedName>
        <fullName evidence="3">Uncharacterized protein</fullName>
    </submittedName>
</protein>
<evidence type="ECO:0000256" key="2">
    <source>
        <dbReference type="SAM" id="MobiDB-lite"/>
    </source>
</evidence>
<proteinExistence type="predicted"/>
<feature type="compositionally biased region" description="Basic and acidic residues" evidence="2">
    <location>
        <begin position="17"/>
        <end position="38"/>
    </location>
</feature>
<evidence type="ECO:0000256" key="1">
    <source>
        <dbReference type="SAM" id="Coils"/>
    </source>
</evidence>
<keyword evidence="1" id="KW-0175">Coiled coil</keyword>
<feature type="region of interest" description="Disordered" evidence="2">
    <location>
        <begin position="1123"/>
        <end position="1145"/>
    </location>
</feature>
<dbReference type="Proteomes" id="UP001430953">
    <property type="component" value="Unassembled WGS sequence"/>
</dbReference>
<feature type="region of interest" description="Disordered" evidence="2">
    <location>
        <begin position="1440"/>
        <end position="1473"/>
    </location>
</feature>
<feature type="coiled-coil region" evidence="1">
    <location>
        <begin position="380"/>
        <end position="460"/>
    </location>
</feature>
<gene>
    <name evidence="3" type="ORF">PUN28_004110</name>
</gene>
<feature type="region of interest" description="Disordered" evidence="2">
    <location>
        <begin position="849"/>
        <end position="911"/>
    </location>
</feature>
<feature type="compositionally biased region" description="Basic and acidic residues" evidence="2">
    <location>
        <begin position="1011"/>
        <end position="1033"/>
    </location>
</feature>
<feature type="region of interest" description="Disordered" evidence="2">
    <location>
        <begin position="1190"/>
        <end position="1209"/>
    </location>
</feature>
<feature type="compositionally biased region" description="Polar residues" evidence="2">
    <location>
        <begin position="872"/>
        <end position="883"/>
    </location>
</feature>
<feature type="coiled-coil region" evidence="1">
    <location>
        <begin position="168"/>
        <end position="234"/>
    </location>
</feature>
<feature type="region of interest" description="Disordered" evidence="2">
    <location>
        <begin position="1220"/>
        <end position="1258"/>
    </location>
</feature>
<feature type="region of interest" description="Disordered" evidence="2">
    <location>
        <begin position="1"/>
        <end position="38"/>
    </location>
</feature>
<dbReference type="EMBL" id="JADYXP020000003">
    <property type="protein sequence ID" value="KAL0129205.1"/>
    <property type="molecule type" value="Genomic_DNA"/>
</dbReference>
<sequence length="1690" mass="190462">MKENNEILKESTASESDSERIDDTEKRDKSVHEREEDNVTKIIITDQLKKADSFPETCLSDRSKREIKMSEEVGDMVTTERRQCRRSLRNIIDEQEHRREELDKMKGDLRQRLGMLECSIPAVMVWNIWRKSQGAPVCKIKRILEKQFKDARELSCRSTPSCHYDCRIREIEAERKLALKKVEKARTLWSEKLATLEERKRKLDEARRIQEEQKSAIERLNEETKVLREAMEEEEPCQCGDTQCKHRHLDKISSAMSIESGDVKCLEKLQRLAEEEVITKREIAELERREEAYMRTLQQADELCSKMEGDAINATNGLQEQLNVKTAANQELANRVCELEDELEKCRAKLTACRTELEKFRSIEKIEAATGRDDDTAKEEANTKRKIAELERREEAYARTLQQADELRSKIENDAIDAVNELQEQLNVKTAANRELADRVRELENELEICRARLAACETELGKLQSVEKIEATTGRDDDVAKLVDKEVAVRAKMVHRSVGGEDDVATVKDSEVLAKIEVADAEALVKVDVIDADTQTTVVVSDKLISVKPDLADFAVDRPTDLVRTEDAGSAARPEDIAYERKKFEKVREYLSQLESLEELYENDGVPCAPDFACNDAVSSLTDVTNEERTTLSEKYTTSTEQYIETVSDEERENQFKKEPERKERYVDNNVEKEEEREDGIPGAEIKRKVVENVDKRVTGIDVSVKENVTPSTNEEKAADDRLVTMPKNQSPEVNKIETDQGIVIKRETILSWIDAIDAIRTTAAKHPDCREVKKIADILAEQVGTHVGIQSKKAKEESAAITMENKPEKANGKNGIETSRHNNETIIHETKLQAELMILKAEEMEPATKTEPAQFSESEKISAEVKTPTEAITESELPSTSMEEKVSIGMKSPPPVSIEDSFEPPTIRNKEDLKNDTITLTVPEPHKSNIEIKAEKTQIAETVQDEKEMETSKNKDAEDITTVEDQINNKLTVNLIANGKTANTDKEETLDMSKIEKKEPKVVLNNINENEKDKDISKQTENKDILVENEKPSTALSELPPNTITSKEESETEEPIVKKEKIKVTESPLITDTEKSKQIEITEMSSVEVVGKKEDTQPVIFPPILGEAEKENQAITKLEIEGAEKKEEAAAPNATDTAEKKNFHASVTVEEQEGTKKIESVPALVPAPPVMKEKIKGALETTEEFAHKAEIKKEKDEEPEGKVTRSEKVTSAIELLDKEKKGEMRQGEKERTPAEMPTSEKPEAKDEKEAPLEEKEPEVVQIELKIPIAEIKSTGMEMRAIPLEPQLVARPYLIIAKFKEKELLQIIPEKQPCAGCCSQPPIKTTEPSDIPQIGALQSKIIQTEMTQTKITQSEVVRGEVIRTKVAQTEAVQTEVTQTETAEVELVQITAQTLTAAEPPRAVPMRIISEYLKPAELKASRNEIAGDHPEITGRKMLSRLKDQSSVTTADTGSQTDKTSHVSHDRVVRDERERARVPTDELLRAIKIAARLAQPETEREIRTINYGGRSEAMRKAACNCCLCGGIQTSPLTEPKLESQLQTGAKTATPPAAVAFRRMFIRPKIDYPISRVRLCRDCKAKIQSKMPRERHHLEKIIKKISGDPESCGSTSLVGKSCHAPPQKRAIEKRDQACLDKIFKRKTDVQKKKNDAQSILEDSKELTVKPLSPSCICFKLEKIGDPIKKGNCYCAD</sequence>